<sequence length="211" mass="22951">MSHLFGRVIVGVHGTPGSLQALRFAVGHARAFGETLVPVIAWEPPGGDGAGRRYPPLLTREWADAAERRLLDAFDQGLGGPPENLPTRPQVVRGRAGQVLVTLADRESDVLVVGENRRGQLHRAWYGCAPQYCLRHAGCAVIVVPSSTLARDVGRLHHRARLWRPSTGGQVSPPGSRRAGDTVSDRVPRFRADGTDLLWRGFRVRAGVLAR</sequence>
<comment type="caution">
    <text evidence="4">The sequence shown here is derived from an EMBL/GenBank/DDBJ whole genome shotgun (WGS) entry which is preliminary data.</text>
</comment>
<evidence type="ECO:0000313" key="4">
    <source>
        <dbReference type="EMBL" id="MBS2963564.1"/>
    </source>
</evidence>
<dbReference type="PRINTS" id="PR01438">
    <property type="entry name" value="UNVRSLSTRESS"/>
</dbReference>
<reference evidence="4" key="1">
    <citation type="submission" date="2021-04" db="EMBL/GenBank/DDBJ databases">
        <title>Genome based classification of Actinospica acidithermotolerans sp. nov., an actinobacterium isolated from an Indonesian hot spring.</title>
        <authorList>
            <person name="Kusuma A.B."/>
            <person name="Putra K.E."/>
            <person name="Nafisah S."/>
            <person name="Loh J."/>
            <person name="Nouioui I."/>
            <person name="Goodfellow M."/>
        </authorList>
    </citation>
    <scope>NUCLEOTIDE SEQUENCE</scope>
    <source>
        <strain evidence="4">DSM 45618</strain>
    </source>
</reference>
<evidence type="ECO:0000256" key="2">
    <source>
        <dbReference type="SAM" id="MobiDB-lite"/>
    </source>
</evidence>
<dbReference type="Gene3D" id="3.40.50.12370">
    <property type="match status" value="1"/>
</dbReference>
<dbReference type="InterPro" id="IPR006016">
    <property type="entry name" value="UspA"/>
</dbReference>
<evidence type="ECO:0000259" key="3">
    <source>
        <dbReference type="Pfam" id="PF00582"/>
    </source>
</evidence>
<comment type="similarity">
    <text evidence="1">Belongs to the universal stress protein A family.</text>
</comment>
<organism evidence="4 5">
    <name type="scientific">Actinocrinis puniceicyclus</name>
    <dbReference type="NCBI Taxonomy" id="977794"/>
    <lineage>
        <taxon>Bacteria</taxon>
        <taxon>Bacillati</taxon>
        <taxon>Actinomycetota</taxon>
        <taxon>Actinomycetes</taxon>
        <taxon>Catenulisporales</taxon>
        <taxon>Actinospicaceae</taxon>
        <taxon>Actinocrinis</taxon>
    </lineage>
</organism>
<protein>
    <submittedName>
        <fullName evidence="4">Universal stress protein</fullName>
    </submittedName>
</protein>
<dbReference type="AlphaFoldDB" id="A0A8J8BE99"/>
<evidence type="ECO:0000313" key="5">
    <source>
        <dbReference type="Proteomes" id="UP000677913"/>
    </source>
</evidence>
<dbReference type="Proteomes" id="UP000677913">
    <property type="component" value="Unassembled WGS sequence"/>
</dbReference>
<evidence type="ECO:0000256" key="1">
    <source>
        <dbReference type="ARBA" id="ARBA00008791"/>
    </source>
</evidence>
<gene>
    <name evidence="4" type="ORF">KGA66_10935</name>
</gene>
<dbReference type="Pfam" id="PF00582">
    <property type="entry name" value="Usp"/>
    <property type="match status" value="1"/>
</dbReference>
<dbReference type="EMBL" id="JAGSXH010000029">
    <property type="protein sequence ID" value="MBS2963564.1"/>
    <property type="molecule type" value="Genomic_DNA"/>
</dbReference>
<dbReference type="InterPro" id="IPR006015">
    <property type="entry name" value="Universal_stress_UspA"/>
</dbReference>
<dbReference type="CDD" id="cd00293">
    <property type="entry name" value="USP-like"/>
    <property type="match status" value="1"/>
</dbReference>
<dbReference type="RefSeq" id="WP_211467374.1">
    <property type="nucleotide sequence ID" value="NZ_JAGSXH010000029.1"/>
</dbReference>
<accession>A0A8J8BE99</accession>
<proteinExistence type="inferred from homology"/>
<feature type="region of interest" description="Disordered" evidence="2">
    <location>
        <begin position="164"/>
        <end position="186"/>
    </location>
</feature>
<name>A0A8J8BE99_9ACTN</name>
<keyword evidence="5" id="KW-1185">Reference proteome</keyword>
<dbReference type="SUPFAM" id="SSF52402">
    <property type="entry name" value="Adenine nucleotide alpha hydrolases-like"/>
    <property type="match status" value="1"/>
</dbReference>
<feature type="domain" description="UspA" evidence="3">
    <location>
        <begin position="5"/>
        <end position="145"/>
    </location>
</feature>